<dbReference type="EMBL" id="CAJNNV010031740">
    <property type="protein sequence ID" value="CAE8637645.1"/>
    <property type="molecule type" value="Genomic_DNA"/>
</dbReference>
<name>A0A813KXV8_POLGL</name>
<proteinExistence type="predicted"/>
<comment type="caution">
    <text evidence="3">The sequence shown here is derived from an EMBL/GenBank/DDBJ whole genome shotgun (WGS) entry which is preliminary data.</text>
</comment>
<dbReference type="Proteomes" id="UP000654075">
    <property type="component" value="Unassembled WGS sequence"/>
</dbReference>
<sequence>MSLLMSTLDVNAQGPPGARTEQRPRSLTQSDARIDLEQVKTQTFGKHAALSTHPKPYCKPHGDAMPQEPPFHRTWSLDKKKASSQSIIQHPHSKPFSMSTCPGKKESPEGSNSFHRVWLMENGQRGRWNKSKKNDFYTKQDTELMKKIPAEQKFCRTTSNYRAWTHLLDGGLKAGGQEKMDYTYRGPNKSSTHCYLGKYDNVRHVQRIVQTGWRDPITDESRELHKDTRPMFDNRLHDDCINHNKKEDVAALQASFDCFRPARTMSLPQLGADYVKR</sequence>
<dbReference type="EMBL" id="CAJNNW010033378">
    <property type="protein sequence ID" value="CAE8718512.1"/>
    <property type="molecule type" value="Genomic_DNA"/>
</dbReference>
<dbReference type="AlphaFoldDB" id="A0A813KXV8"/>
<gene>
    <name evidence="2" type="ORF">PGLA1383_LOCUS52975</name>
    <name evidence="3" type="ORF">PGLA2088_LOCUS40110</name>
</gene>
<dbReference type="Proteomes" id="UP000626109">
    <property type="component" value="Unassembled WGS sequence"/>
</dbReference>
<feature type="compositionally biased region" description="Polar residues" evidence="1">
    <location>
        <begin position="1"/>
        <end position="10"/>
    </location>
</feature>
<reference evidence="3" key="1">
    <citation type="submission" date="2021-02" db="EMBL/GenBank/DDBJ databases">
        <authorList>
            <person name="Dougan E. K."/>
            <person name="Rhodes N."/>
            <person name="Thang M."/>
            <person name="Chan C."/>
        </authorList>
    </citation>
    <scope>NUCLEOTIDE SEQUENCE</scope>
</reference>
<organism evidence="3 4">
    <name type="scientific">Polarella glacialis</name>
    <name type="common">Dinoflagellate</name>
    <dbReference type="NCBI Taxonomy" id="89957"/>
    <lineage>
        <taxon>Eukaryota</taxon>
        <taxon>Sar</taxon>
        <taxon>Alveolata</taxon>
        <taxon>Dinophyceae</taxon>
        <taxon>Suessiales</taxon>
        <taxon>Suessiaceae</taxon>
        <taxon>Polarella</taxon>
    </lineage>
</organism>
<evidence type="ECO:0000313" key="4">
    <source>
        <dbReference type="Proteomes" id="UP000626109"/>
    </source>
</evidence>
<evidence type="ECO:0000256" key="1">
    <source>
        <dbReference type="SAM" id="MobiDB-lite"/>
    </source>
</evidence>
<protein>
    <submittedName>
        <fullName evidence="3">Uncharacterized protein</fullName>
    </submittedName>
</protein>
<keyword evidence="5" id="KW-1185">Reference proteome</keyword>
<dbReference type="OrthoDB" id="424471at2759"/>
<feature type="region of interest" description="Disordered" evidence="1">
    <location>
        <begin position="1"/>
        <end position="31"/>
    </location>
</feature>
<evidence type="ECO:0000313" key="2">
    <source>
        <dbReference type="EMBL" id="CAE8637645.1"/>
    </source>
</evidence>
<feature type="region of interest" description="Disordered" evidence="1">
    <location>
        <begin position="88"/>
        <end position="111"/>
    </location>
</feature>
<accession>A0A813KXV8</accession>
<evidence type="ECO:0000313" key="5">
    <source>
        <dbReference type="Proteomes" id="UP000654075"/>
    </source>
</evidence>
<evidence type="ECO:0000313" key="3">
    <source>
        <dbReference type="EMBL" id="CAE8718512.1"/>
    </source>
</evidence>